<keyword evidence="3" id="KW-1185">Reference proteome</keyword>
<evidence type="ECO:0000313" key="2">
    <source>
        <dbReference type="EMBL" id="VBB18703.1"/>
    </source>
</evidence>
<dbReference type="Proteomes" id="UP000594342">
    <property type="component" value="Unassembled WGS sequence"/>
</dbReference>
<feature type="transmembrane region" description="Helical" evidence="1">
    <location>
        <begin position="124"/>
        <end position="141"/>
    </location>
</feature>
<proteinExistence type="predicted"/>
<name>A0A5K0UB09_9VIRU</name>
<keyword evidence="1" id="KW-1133">Transmembrane helix</keyword>
<comment type="caution">
    <text evidence="2">The sequence shown here is derived from an EMBL/GenBank/DDBJ whole genome shotgun (WGS) entry which is preliminary data.</text>
</comment>
<evidence type="ECO:0000313" key="3">
    <source>
        <dbReference type="Proteomes" id="UP000594342"/>
    </source>
</evidence>
<dbReference type="EMBL" id="UPSH01000001">
    <property type="protein sequence ID" value="VBB18703.1"/>
    <property type="molecule type" value="Genomic_DNA"/>
</dbReference>
<gene>
    <name evidence="2" type="ORF">YASMINEVIRUS_1235</name>
</gene>
<keyword evidence="1" id="KW-0812">Transmembrane</keyword>
<reference evidence="2 3" key="1">
    <citation type="submission" date="2018-10" db="EMBL/GenBank/DDBJ databases">
        <authorList>
            <consortium name="IHU Genomes"/>
        </authorList>
    </citation>
    <scope>NUCLEOTIDE SEQUENCE [LARGE SCALE GENOMIC DNA]</scope>
    <source>
        <strain evidence="2 3">A1</strain>
    </source>
</reference>
<keyword evidence="1" id="KW-0472">Membrane</keyword>
<evidence type="ECO:0000256" key="1">
    <source>
        <dbReference type="SAM" id="Phobius"/>
    </source>
</evidence>
<protein>
    <submittedName>
        <fullName evidence="2">Uncharacterized protein</fullName>
    </submittedName>
</protein>
<accession>A0A5K0UB09</accession>
<sequence length="148" mass="16955">MTSNQTNERTVTNFTVKVVFKPVSLKEKPTNSDISFNYGEFSFDKSIKTPYNVSAIDIVKLSPNTTLMLTKISGLNVVEKEINNPYNDRCVFLKLPSNFRSFTNFKVLTYQPVIENLKTERVSTMDLISVVIIVVFLAYYLKMIHPNN</sequence>
<organism evidence="2 3">
    <name type="scientific">Yasminevirus sp. GU-2018</name>
    <dbReference type="NCBI Taxonomy" id="2420051"/>
    <lineage>
        <taxon>Viruses</taxon>
        <taxon>Varidnaviria</taxon>
        <taxon>Bamfordvirae</taxon>
        <taxon>Nucleocytoviricota</taxon>
        <taxon>Megaviricetes</taxon>
        <taxon>Imitervirales</taxon>
        <taxon>Mimiviridae</taxon>
        <taxon>Klosneuvirinae</taxon>
        <taxon>Yasminevirus</taxon>
        <taxon>Yasminevirus saudimassiliense</taxon>
    </lineage>
</organism>